<comment type="caution">
    <text evidence="2">The sequence shown here is derived from an EMBL/GenBank/DDBJ whole genome shotgun (WGS) entry which is preliminary data.</text>
</comment>
<name>A0A9E4NJI9_9GAMM</name>
<sequence length="316" mass="35964">MNNHDDFWYRTLFKVRLYEAFGTSFQHLINQLFQYSVVDFQSIQPWGNWGDGGNDGWVEPLGSYYQVYGPIPTSKSSPVDAVKKAVDDFKKLPEKWENVNNYYFVYNDRYAGVPAPLAAELQQLKKNHRLSEAKAIVGADLESKFMELDLDTRQIIIGGVPSCEISHVDPRSVGELLSHLADSVDPPVSFLSELAPDFLEKIKFNGLSQSVSDQLRTYSYQTSTIDEFLDRRDIGLSQSISKEISSLYEESKAVIPDTQENAPNVRYVWMVEKLIPETMKNHPHSMKAYREAAQVILSKYFETCDAYEHPNSPPAA</sequence>
<dbReference type="InterPro" id="IPR046919">
    <property type="entry name" value="ABC-3C_CTD10"/>
</dbReference>
<evidence type="ECO:0000259" key="1">
    <source>
        <dbReference type="Pfam" id="PF20275"/>
    </source>
</evidence>
<dbReference type="AlphaFoldDB" id="A0A9E4NJI9"/>
<proteinExistence type="predicted"/>
<evidence type="ECO:0000313" key="3">
    <source>
        <dbReference type="Proteomes" id="UP000886674"/>
    </source>
</evidence>
<feature type="domain" description="ABC-three component systems C-terminal" evidence="1">
    <location>
        <begin position="173"/>
        <end position="308"/>
    </location>
</feature>
<dbReference type="Proteomes" id="UP000886674">
    <property type="component" value="Unassembled WGS sequence"/>
</dbReference>
<gene>
    <name evidence="2" type="ORF">JAY77_09795</name>
</gene>
<protein>
    <recommendedName>
        <fullName evidence="1">ABC-three component systems C-terminal domain-containing protein</fullName>
    </recommendedName>
</protein>
<organism evidence="2 3">
    <name type="scientific">Candidatus Thiodiazotropha taylori</name>
    <dbReference type="NCBI Taxonomy" id="2792791"/>
    <lineage>
        <taxon>Bacteria</taxon>
        <taxon>Pseudomonadati</taxon>
        <taxon>Pseudomonadota</taxon>
        <taxon>Gammaproteobacteria</taxon>
        <taxon>Chromatiales</taxon>
        <taxon>Sedimenticolaceae</taxon>
        <taxon>Candidatus Thiodiazotropha</taxon>
    </lineage>
</organism>
<accession>A0A9E4NJI9</accession>
<dbReference type="Pfam" id="PF20275">
    <property type="entry name" value="CTD10"/>
    <property type="match status" value="1"/>
</dbReference>
<evidence type="ECO:0000313" key="2">
    <source>
        <dbReference type="EMBL" id="MCG7978421.1"/>
    </source>
</evidence>
<reference evidence="2" key="1">
    <citation type="journal article" date="2021" name="Proc. Natl. Acad. Sci. U.S.A.">
        <title>Global biogeography of chemosynthetic symbionts reveals both localized and globally distributed symbiont groups. .</title>
        <authorList>
            <person name="Osvatic J.T."/>
            <person name="Wilkins L.G.E."/>
            <person name="Leibrecht L."/>
            <person name="Leray M."/>
            <person name="Zauner S."/>
            <person name="Polzin J."/>
            <person name="Camacho Y."/>
            <person name="Gros O."/>
            <person name="van Gils J.A."/>
            <person name="Eisen J.A."/>
            <person name="Petersen J.M."/>
            <person name="Yuen B."/>
        </authorList>
    </citation>
    <scope>NUCLEOTIDE SEQUENCE</scope>
    <source>
        <strain evidence="2">MAGclacostrist055</strain>
    </source>
</reference>
<dbReference type="EMBL" id="JAEPCR010000043">
    <property type="protein sequence ID" value="MCG7978421.1"/>
    <property type="molecule type" value="Genomic_DNA"/>
</dbReference>